<dbReference type="InterPro" id="IPR011009">
    <property type="entry name" value="Kinase-like_dom_sf"/>
</dbReference>
<dbReference type="InterPro" id="IPR025287">
    <property type="entry name" value="WAK_GUB"/>
</dbReference>
<evidence type="ECO:0000256" key="8">
    <source>
        <dbReference type="ARBA" id="ARBA00022840"/>
    </source>
</evidence>
<keyword evidence="10 12" id="KW-0472">Membrane</keyword>
<proteinExistence type="predicted"/>
<evidence type="ECO:0000256" key="10">
    <source>
        <dbReference type="ARBA" id="ARBA00023136"/>
    </source>
</evidence>
<organism evidence="15 16">
    <name type="scientific">Erythroxylum novogranatense</name>
    <dbReference type="NCBI Taxonomy" id="1862640"/>
    <lineage>
        <taxon>Eukaryota</taxon>
        <taxon>Viridiplantae</taxon>
        <taxon>Streptophyta</taxon>
        <taxon>Embryophyta</taxon>
        <taxon>Tracheophyta</taxon>
        <taxon>Spermatophyta</taxon>
        <taxon>Magnoliopsida</taxon>
        <taxon>eudicotyledons</taxon>
        <taxon>Gunneridae</taxon>
        <taxon>Pentapetalae</taxon>
        <taxon>rosids</taxon>
        <taxon>fabids</taxon>
        <taxon>Malpighiales</taxon>
        <taxon>Erythroxylaceae</taxon>
        <taxon>Erythroxylum</taxon>
    </lineage>
</organism>
<dbReference type="Proteomes" id="UP001159364">
    <property type="component" value="Unassembled WGS sequence"/>
</dbReference>
<evidence type="ECO:0000313" key="16">
    <source>
        <dbReference type="Proteomes" id="UP001159364"/>
    </source>
</evidence>
<dbReference type="PROSITE" id="PS50011">
    <property type="entry name" value="PROTEIN_KINASE_DOM"/>
    <property type="match status" value="1"/>
</dbReference>
<accession>A0AAV8S795</accession>
<protein>
    <recommendedName>
        <fullName evidence="14">Protein kinase domain-containing protein</fullName>
    </recommendedName>
</protein>
<keyword evidence="2" id="KW-0723">Serine/threonine-protein kinase</keyword>
<dbReference type="SUPFAM" id="SSF56112">
    <property type="entry name" value="Protein kinase-like (PK-like)"/>
    <property type="match status" value="1"/>
</dbReference>
<dbReference type="GO" id="GO:0030247">
    <property type="term" value="F:polysaccharide binding"/>
    <property type="evidence" value="ECO:0007669"/>
    <property type="project" value="InterPro"/>
</dbReference>
<keyword evidence="3" id="KW-0808">Transferase</keyword>
<dbReference type="FunFam" id="1.10.510.10:FF:000590">
    <property type="entry name" value="PR5-like receptor kinase"/>
    <property type="match status" value="1"/>
</dbReference>
<evidence type="ECO:0000256" key="13">
    <source>
        <dbReference type="SAM" id="SignalP"/>
    </source>
</evidence>
<dbReference type="Pfam" id="PF00069">
    <property type="entry name" value="Pkinase"/>
    <property type="match status" value="1"/>
</dbReference>
<evidence type="ECO:0000256" key="7">
    <source>
        <dbReference type="ARBA" id="ARBA00022777"/>
    </source>
</evidence>
<name>A0AAV8S795_9ROSI</name>
<comment type="subcellular location">
    <subcellularLocation>
        <location evidence="1">Membrane</location>
        <topology evidence="1">Single-pass type I membrane protein</topology>
    </subcellularLocation>
</comment>
<dbReference type="SMART" id="SM00220">
    <property type="entry name" value="S_TKc"/>
    <property type="match status" value="1"/>
</dbReference>
<dbReference type="InterPro" id="IPR008271">
    <property type="entry name" value="Ser/Thr_kinase_AS"/>
</dbReference>
<reference evidence="15 16" key="1">
    <citation type="submission" date="2021-09" db="EMBL/GenBank/DDBJ databases">
        <title>Genomic insights and catalytic innovation underlie evolution of tropane alkaloids biosynthesis.</title>
        <authorList>
            <person name="Wang Y.-J."/>
            <person name="Tian T."/>
            <person name="Huang J.-P."/>
            <person name="Huang S.-X."/>
        </authorList>
    </citation>
    <scope>NUCLEOTIDE SEQUENCE [LARGE SCALE GENOMIC DNA]</scope>
    <source>
        <strain evidence="15">KIB-2018</strain>
        <tissue evidence="15">Leaf</tissue>
    </source>
</reference>
<gene>
    <name evidence="15" type="ORF">K2173_012805</name>
</gene>
<sequence>MNLSVFVFLMLLLPDLGSGLSSLNISDCFKKPDVRFPFGFADAHTKSYPGFHLSCSEHDPVLKLPNLVQLHVKSIDYKAQKLSVRDPGDCLARFAKNFSLSTSPFEFQEPNLSNYTFFNCSPGERSDSQMIPVPCLGAPGYEVYAVGAASYVSNLPLISCTKMSNVPSIPGEMIFPGKMLHLKWSKPMCGKLCEAKDRSCRLKNEGPEIECGDIISATVVCILLLLIALAVLWVYRTHLREKRNLARIEEFLQNYRTFKPTRYSYIDLKGITNDFKDKLGQGAYGAVYKGIGTMGKIHHVNVVRLVGFCADGFRRALVYEFLPNESLEKFIFSADGQIHSLGGEKLQQIALGTAKGIEYLHQGCDQRILHFDIKPHNILLDKNFTPKISDFGLAKFCSKDQSAVSITAARGTMGYIAPEVFSRNFGNVSYRSDVYSFGMLLLEIVSGRKNVDINMDCRSQINFPEWIYKHLDQGEELRIRIQEDGDANIARKLTIIGLWCIQWYPIDRPSMKSVVQMLEGDGSDLILPPNPFASEGAKRIDATLPGRCLYQELEAIHEVE</sequence>
<feature type="chain" id="PRO_5043642211" description="Protein kinase domain-containing protein" evidence="13">
    <location>
        <begin position="20"/>
        <end position="560"/>
    </location>
</feature>
<keyword evidence="6" id="KW-0547">Nucleotide-binding</keyword>
<evidence type="ECO:0000313" key="15">
    <source>
        <dbReference type="EMBL" id="KAJ8747915.1"/>
    </source>
</evidence>
<keyword evidence="7" id="KW-0418">Kinase</keyword>
<evidence type="ECO:0000256" key="3">
    <source>
        <dbReference type="ARBA" id="ARBA00022679"/>
    </source>
</evidence>
<feature type="signal peptide" evidence="13">
    <location>
        <begin position="1"/>
        <end position="19"/>
    </location>
</feature>
<evidence type="ECO:0000256" key="6">
    <source>
        <dbReference type="ARBA" id="ARBA00022741"/>
    </source>
</evidence>
<dbReference type="GO" id="GO:0004674">
    <property type="term" value="F:protein serine/threonine kinase activity"/>
    <property type="evidence" value="ECO:0007669"/>
    <property type="project" value="UniProtKB-KW"/>
</dbReference>
<dbReference type="EMBL" id="JAIWQS010000055">
    <property type="protein sequence ID" value="KAJ8747915.1"/>
    <property type="molecule type" value="Genomic_DNA"/>
</dbReference>
<feature type="transmembrane region" description="Helical" evidence="12">
    <location>
        <begin position="214"/>
        <end position="235"/>
    </location>
</feature>
<keyword evidence="9 12" id="KW-1133">Transmembrane helix</keyword>
<evidence type="ECO:0000256" key="1">
    <source>
        <dbReference type="ARBA" id="ARBA00004479"/>
    </source>
</evidence>
<evidence type="ECO:0000256" key="2">
    <source>
        <dbReference type="ARBA" id="ARBA00022527"/>
    </source>
</evidence>
<evidence type="ECO:0000256" key="11">
    <source>
        <dbReference type="ARBA" id="ARBA00023180"/>
    </source>
</evidence>
<evidence type="ECO:0000259" key="14">
    <source>
        <dbReference type="PROSITE" id="PS50011"/>
    </source>
</evidence>
<evidence type="ECO:0000256" key="5">
    <source>
        <dbReference type="ARBA" id="ARBA00022729"/>
    </source>
</evidence>
<evidence type="ECO:0000256" key="12">
    <source>
        <dbReference type="SAM" id="Phobius"/>
    </source>
</evidence>
<keyword evidence="16" id="KW-1185">Reference proteome</keyword>
<keyword evidence="5 13" id="KW-0732">Signal</keyword>
<dbReference type="PANTHER" id="PTHR27009">
    <property type="entry name" value="RUST RESISTANCE KINASE LR10-RELATED"/>
    <property type="match status" value="1"/>
</dbReference>
<feature type="domain" description="Protein kinase" evidence="14">
    <location>
        <begin position="240"/>
        <end position="533"/>
    </location>
</feature>
<dbReference type="AlphaFoldDB" id="A0AAV8S795"/>
<keyword evidence="11" id="KW-0325">Glycoprotein</keyword>
<evidence type="ECO:0000256" key="4">
    <source>
        <dbReference type="ARBA" id="ARBA00022692"/>
    </source>
</evidence>
<dbReference type="PROSITE" id="PS00108">
    <property type="entry name" value="PROTEIN_KINASE_ST"/>
    <property type="match status" value="1"/>
</dbReference>
<keyword evidence="8" id="KW-0067">ATP-binding</keyword>
<dbReference type="InterPro" id="IPR000719">
    <property type="entry name" value="Prot_kinase_dom"/>
</dbReference>
<dbReference type="GO" id="GO:0016020">
    <property type="term" value="C:membrane"/>
    <property type="evidence" value="ECO:0007669"/>
    <property type="project" value="UniProtKB-SubCell"/>
</dbReference>
<dbReference type="Pfam" id="PF13947">
    <property type="entry name" value="GUB_WAK_bind"/>
    <property type="match status" value="1"/>
</dbReference>
<keyword evidence="4 12" id="KW-0812">Transmembrane</keyword>
<evidence type="ECO:0000256" key="9">
    <source>
        <dbReference type="ARBA" id="ARBA00022989"/>
    </source>
</evidence>
<dbReference type="Gene3D" id="1.10.510.10">
    <property type="entry name" value="Transferase(Phosphotransferase) domain 1"/>
    <property type="match status" value="1"/>
</dbReference>
<dbReference type="InterPro" id="IPR045874">
    <property type="entry name" value="LRK10/LRL21-25-like"/>
</dbReference>
<comment type="caution">
    <text evidence="15">The sequence shown here is derived from an EMBL/GenBank/DDBJ whole genome shotgun (WGS) entry which is preliminary data.</text>
</comment>
<dbReference type="GO" id="GO:0005524">
    <property type="term" value="F:ATP binding"/>
    <property type="evidence" value="ECO:0007669"/>
    <property type="project" value="UniProtKB-KW"/>
</dbReference>